<comment type="caution">
    <text evidence="9">The sequence shown here is derived from an EMBL/GenBank/DDBJ whole genome shotgun (WGS) entry which is preliminary data.</text>
</comment>
<reference evidence="9 10" key="1">
    <citation type="submission" date="2019-03" db="EMBL/GenBank/DDBJ databases">
        <title>Diversity of the mouse oral microbiome.</title>
        <authorList>
            <person name="Joseph S."/>
            <person name="Aduse-Opoku J."/>
            <person name="Curtis M."/>
            <person name="Wade W."/>
            <person name="Hashim A."/>
        </authorList>
    </citation>
    <scope>NUCLEOTIDE SEQUENCE [LARGE SCALE GENOMIC DNA]</scope>
    <source>
        <strain evidence="10">irhom_31</strain>
    </source>
</reference>
<keyword evidence="7 8" id="KW-0238">DNA-binding</keyword>
<dbReference type="Pfam" id="PF01867">
    <property type="entry name" value="Cas_Cas1"/>
    <property type="match status" value="2"/>
</dbReference>
<evidence type="ECO:0000256" key="8">
    <source>
        <dbReference type="HAMAP-Rule" id="MF_01470"/>
    </source>
</evidence>
<dbReference type="GO" id="GO:0043571">
    <property type="term" value="P:maintenance of CRISPR repeat elements"/>
    <property type="evidence" value="ECO:0007669"/>
    <property type="project" value="UniProtKB-UniRule"/>
</dbReference>
<organism evidence="9 10">
    <name type="scientific">Rothia nasimurium</name>
    <dbReference type="NCBI Taxonomy" id="85336"/>
    <lineage>
        <taxon>Bacteria</taxon>
        <taxon>Bacillati</taxon>
        <taxon>Actinomycetota</taxon>
        <taxon>Actinomycetes</taxon>
        <taxon>Micrococcales</taxon>
        <taxon>Micrococcaceae</taxon>
        <taxon>Rothia</taxon>
    </lineage>
</organism>
<proteinExistence type="inferred from homology"/>
<comment type="similarity">
    <text evidence="8">Belongs to the CRISPR-associated endonuclease Cas1 family.</text>
</comment>
<dbReference type="Gene3D" id="1.20.120.920">
    <property type="entry name" value="CRISPR-associated endonuclease Cas1, C-terminal domain"/>
    <property type="match status" value="1"/>
</dbReference>
<dbReference type="GO" id="GO:0051607">
    <property type="term" value="P:defense response to virus"/>
    <property type="evidence" value="ECO:0007669"/>
    <property type="project" value="UniProtKB-UniRule"/>
</dbReference>
<comment type="cofactor">
    <cofactor evidence="8">
        <name>Mg(2+)</name>
        <dbReference type="ChEBI" id="CHEBI:18420"/>
    </cofactor>
    <cofactor evidence="8">
        <name>Mn(2+)</name>
        <dbReference type="ChEBI" id="CHEBI:29035"/>
    </cofactor>
</comment>
<dbReference type="PANTHER" id="PTHR34353">
    <property type="entry name" value="CRISPR-ASSOCIATED ENDONUCLEASE CAS1 1"/>
    <property type="match status" value="1"/>
</dbReference>
<dbReference type="RefSeq" id="WP_135012904.1">
    <property type="nucleotide sequence ID" value="NZ_JADGLK010000023.1"/>
</dbReference>
<dbReference type="NCBIfam" id="TIGR03638">
    <property type="entry name" value="cas1_ECOLI"/>
    <property type="match status" value="1"/>
</dbReference>
<dbReference type="InterPro" id="IPR050646">
    <property type="entry name" value="Cas1"/>
</dbReference>
<evidence type="ECO:0000256" key="7">
    <source>
        <dbReference type="ARBA" id="ARBA00023125"/>
    </source>
</evidence>
<evidence type="ECO:0000256" key="2">
    <source>
        <dbReference type="ARBA" id="ARBA00022723"/>
    </source>
</evidence>
<dbReference type="PANTHER" id="PTHR34353:SF3">
    <property type="entry name" value="CRISPR-ASSOCIATED ENDONUCLEASE CAS1"/>
    <property type="match status" value="1"/>
</dbReference>
<keyword evidence="4 8" id="KW-0378">Hydrolase</keyword>
<accession>A0A4Y9F4B3</accession>
<dbReference type="InterPro" id="IPR033641">
    <property type="entry name" value="Cas1_I-E"/>
</dbReference>
<dbReference type="GO" id="GO:0046872">
    <property type="term" value="F:metal ion binding"/>
    <property type="evidence" value="ECO:0007669"/>
    <property type="project" value="UniProtKB-UniRule"/>
</dbReference>
<dbReference type="GO" id="GO:0004520">
    <property type="term" value="F:DNA endonuclease activity"/>
    <property type="evidence" value="ECO:0007669"/>
    <property type="project" value="InterPro"/>
</dbReference>
<dbReference type="InterPro" id="IPR002729">
    <property type="entry name" value="CRISPR-assoc_Cas1"/>
</dbReference>
<evidence type="ECO:0000313" key="10">
    <source>
        <dbReference type="Proteomes" id="UP000297951"/>
    </source>
</evidence>
<dbReference type="CDD" id="cd09719">
    <property type="entry name" value="Cas1_I-E"/>
    <property type="match status" value="1"/>
</dbReference>
<feature type="binding site" evidence="8">
    <location>
        <position position="146"/>
    </location>
    <ligand>
        <name>Mn(2+)</name>
        <dbReference type="ChEBI" id="CHEBI:29035"/>
    </ligand>
</feature>
<dbReference type="GO" id="GO:0016787">
    <property type="term" value="F:hydrolase activity"/>
    <property type="evidence" value="ECO:0007669"/>
    <property type="project" value="UniProtKB-KW"/>
</dbReference>
<keyword evidence="2 8" id="KW-0479">Metal-binding</keyword>
<comment type="subunit">
    <text evidence="8">Homodimer, forms a heterotetramer with a Cas2 homodimer.</text>
</comment>
<comment type="function">
    <text evidence="8">CRISPR (clustered regularly interspaced short palindromic repeat), is an adaptive immune system that provides protection against mobile genetic elements (viruses, transposable elements and conjugative plasmids). CRISPR clusters contain spacers, sequences complementary to antecedent mobile elements, and target invading nucleic acids. CRISPR clusters are transcribed and processed into CRISPR RNA (crRNA). Acts as a dsDNA endonuclease. Involved in the integration of spacer DNA into the CRISPR cassette.</text>
</comment>
<feature type="binding site" evidence="8">
    <location>
        <position position="213"/>
    </location>
    <ligand>
        <name>Mn(2+)</name>
        <dbReference type="ChEBI" id="CHEBI:29035"/>
    </ligand>
</feature>
<dbReference type="InterPro" id="IPR019851">
    <property type="entry name" value="CRISPR-assoc_Cas1_ECOLI"/>
</dbReference>
<evidence type="ECO:0000256" key="4">
    <source>
        <dbReference type="ARBA" id="ARBA00022801"/>
    </source>
</evidence>
<evidence type="ECO:0000256" key="6">
    <source>
        <dbReference type="ARBA" id="ARBA00023118"/>
    </source>
</evidence>
<keyword evidence="5 8" id="KW-0460">Magnesium</keyword>
<evidence type="ECO:0000256" key="3">
    <source>
        <dbReference type="ARBA" id="ARBA00022759"/>
    </source>
</evidence>
<dbReference type="GO" id="GO:0003677">
    <property type="term" value="F:DNA binding"/>
    <property type="evidence" value="ECO:0007669"/>
    <property type="project" value="UniProtKB-KW"/>
</dbReference>
<protein>
    <recommendedName>
        <fullName evidence="8">CRISPR-associated endonuclease Cas1</fullName>
        <ecNumber evidence="8">3.1.-.-</ecNumber>
    </recommendedName>
</protein>
<keyword evidence="8" id="KW-0464">Manganese</keyword>
<dbReference type="OrthoDB" id="9777847at2"/>
<sequence length="313" mass="33824">MSIPGAPPPTRTELARVSDRLSFVYLERCAVHRDANAVTATSDRGVIHIPAATLGCLLLGPGTRVTNAAMTLLGDCGASVVWCGENGVRFYAHGSSLARSSRMLQAQAEHVSNVRSRLDVARKMYAYRFPGEDVSQLTMQQLRGREGARVRRIYREHSERTGVAWGKRDYMPGAFEDGSPINQALTAANAALYGVVHSVIVALGCTPGLGFIHTGHDRSFVFDIADLYKAEITIPAAFDVVASGSSNITSDVRRAVRDAVITHRLLARCARDISRLLAPDIDTEWEQIDELSLWAGPGKTTVEAGINYAGDGS</sequence>
<evidence type="ECO:0000256" key="5">
    <source>
        <dbReference type="ARBA" id="ARBA00022842"/>
    </source>
</evidence>
<dbReference type="InterPro" id="IPR042206">
    <property type="entry name" value="CRISPR-assoc_Cas1_C"/>
</dbReference>
<evidence type="ECO:0000256" key="1">
    <source>
        <dbReference type="ARBA" id="ARBA00022722"/>
    </source>
</evidence>
<dbReference type="InterPro" id="IPR042211">
    <property type="entry name" value="CRISPR-assoc_Cas1_N"/>
</dbReference>
<keyword evidence="1 8" id="KW-0540">Nuclease</keyword>
<evidence type="ECO:0000313" key="9">
    <source>
        <dbReference type="EMBL" id="TFU22034.1"/>
    </source>
</evidence>
<keyword evidence="3 8" id="KW-0255">Endonuclease</keyword>
<dbReference type="EMBL" id="SPQC01000023">
    <property type="protein sequence ID" value="TFU22034.1"/>
    <property type="molecule type" value="Genomic_DNA"/>
</dbReference>
<dbReference type="Proteomes" id="UP000297951">
    <property type="component" value="Unassembled WGS sequence"/>
</dbReference>
<feature type="binding site" evidence="8">
    <location>
        <position position="226"/>
    </location>
    <ligand>
        <name>Mn(2+)</name>
        <dbReference type="ChEBI" id="CHEBI:29035"/>
    </ligand>
</feature>
<gene>
    <name evidence="9" type="primary">cas1e</name>
    <name evidence="8" type="synonym">cas1</name>
    <name evidence="9" type="ORF">E4U03_07330</name>
</gene>
<dbReference type="HAMAP" id="MF_01470">
    <property type="entry name" value="Cas1"/>
    <property type="match status" value="1"/>
</dbReference>
<keyword evidence="6 8" id="KW-0051">Antiviral defense</keyword>
<dbReference type="Gene3D" id="3.100.10.20">
    <property type="entry name" value="CRISPR-associated endonuclease Cas1, N-terminal domain"/>
    <property type="match status" value="1"/>
</dbReference>
<dbReference type="EC" id="3.1.-.-" evidence="8"/>
<name>A0A4Y9F4B3_9MICC</name>
<dbReference type="AlphaFoldDB" id="A0A4Y9F4B3"/>